<dbReference type="GO" id="GO:0005829">
    <property type="term" value="C:cytosol"/>
    <property type="evidence" value="ECO:0007669"/>
    <property type="project" value="UniProtKB-SubCell"/>
</dbReference>
<keyword evidence="8 13" id="KW-0067">ATP-binding</keyword>
<dbReference type="Gene3D" id="3.40.50.620">
    <property type="entry name" value="HUPs"/>
    <property type="match status" value="2"/>
</dbReference>
<comment type="subcellular location">
    <subcellularLocation>
        <location evidence="2">Cytoplasm</location>
        <location evidence="2">Cytosol</location>
    </subcellularLocation>
</comment>
<evidence type="ECO:0000256" key="7">
    <source>
        <dbReference type="ARBA" id="ARBA00022741"/>
    </source>
</evidence>
<dbReference type="FunFam" id="3.40.50.620:FF:000103">
    <property type="entry name" value="tyrosine--tRNA ligase 1, cytoplasmic"/>
    <property type="match status" value="1"/>
</dbReference>
<comment type="similarity">
    <text evidence="3 13">Belongs to the class-I aminoacyl-tRNA synthetase family.</text>
</comment>
<keyword evidence="9 13" id="KW-0648">Protein biosynthesis</keyword>
<dbReference type="GO" id="GO:0005524">
    <property type="term" value="F:ATP binding"/>
    <property type="evidence" value="ECO:0007669"/>
    <property type="project" value="UniProtKB-KW"/>
</dbReference>
<gene>
    <name evidence="15" type="ORF">WJX81_004636</name>
</gene>
<comment type="function">
    <text evidence="1">Catalyzes the attachment of tyrosine to tRNA(Tyr) in a two-step reaction: tyrosine is first activated by ATP to form Tyr-AMP and then transferred to the acceptor end of tRNA(Tyr).</text>
</comment>
<name>A0AAW1QXZ5_9CHLO</name>
<feature type="region of interest" description="Disordered" evidence="14">
    <location>
        <begin position="1"/>
        <end position="21"/>
    </location>
</feature>
<dbReference type="InterPro" id="IPR014729">
    <property type="entry name" value="Rossmann-like_a/b/a_fold"/>
</dbReference>
<dbReference type="Pfam" id="PF00579">
    <property type="entry name" value="tRNA-synt_1b"/>
    <property type="match status" value="1"/>
</dbReference>
<dbReference type="EC" id="6.1.1.1" evidence="4"/>
<keyword evidence="5" id="KW-0963">Cytoplasm</keyword>
<evidence type="ECO:0000256" key="12">
    <source>
        <dbReference type="ARBA" id="ARBA00048248"/>
    </source>
</evidence>
<dbReference type="PANTHER" id="PTHR46264">
    <property type="entry name" value="TYROSINE-TRNA LIGASE"/>
    <property type="match status" value="1"/>
</dbReference>
<dbReference type="AlphaFoldDB" id="A0AAW1QXZ5"/>
<dbReference type="PANTHER" id="PTHR46264:SF4">
    <property type="entry name" value="TYROSINE--TRNA LIGASE, CYTOPLASMIC"/>
    <property type="match status" value="1"/>
</dbReference>
<evidence type="ECO:0000256" key="3">
    <source>
        <dbReference type="ARBA" id="ARBA00005594"/>
    </source>
</evidence>
<evidence type="ECO:0000256" key="9">
    <source>
        <dbReference type="ARBA" id="ARBA00022917"/>
    </source>
</evidence>
<proteinExistence type="inferred from homology"/>
<organism evidence="15 16">
    <name type="scientific">Elliptochloris bilobata</name>
    <dbReference type="NCBI Taxonomy" id="381761"/>
    <lineage>
        <taxon>Eukaryota</taxon>
        <taxon>Viridiplantae</taxon>
        <taxon>Chlorophyta</taxon>
        <taxon>core chlorophytes</taxon>
        <taxon>Trebouxiophyceae</taxon>
        <taxon>Trebouxiophyceae incertae sedis</taxon>
        <taxon>Elliptochloris clade</taxon>
        <taxon>Elliptochloris</taxon>
    </lineage>
</organism>
<evidence type="ECO:0000256" key="14">
    <source>
        <dbReference type="SAM" id="MobiDB-lite"/>
    </source>
</evidence>
<sequence length="385" mass="42731">MAERPASSQAPDSEASTSGSGLTVDEKVALCMSFAQECIEEAELRSLFASNKPSIVAYDGFEPSGRMHIAQGVMKALNVNKLLHCGVTFKFWVADWFAQLNDKMGGDLKKIKVVGEYMIEIWKACGMEGIGDSSKVQFLWASEEINRSPDEYWTLVMDVARRSTLARVRRCSQIMGREESDDLSAAQVFYPCMQCADVFYLKADICQLGQDQRKVNMLAREYCTATKRKFKPVILSHAMLPGLLQGQAKMSKSDPGSAIFMEDSEAEVGAKIKKAFCPPPPPPPADGGAAEEWNPRDNPCLEYVRMIVLPRFGRFEVSHKDGSKEYTSFEEITADYGSGALHPGDLKPALAKAINAILQPVREHFASDDRARKLLTQVKSYKTTR</sequence>
<keyword evidence="7 13" id="KW-0547">Nucleotide-binding</keyword>
<accession>A0AAW1QXZ5</accession>
<evidence type="ECO:0000256" key="11">
    <source>
        <dbReference type="ARBA" id="ARBA00033323"/>
    </source>
</evidence>
<evidence type="ECO:0000256" key="6">
    <source>
        <dbReference type="ARBA" id="ARBA00022598"/>
    </source>
</evidence>
<dbReference type="PIRSF" id="PIRSF006588">
    <property type="entry name" value="TyrRS_arch_euk"/>
    <property type="match status" value="1"/>
</dbReference>
<dbReference type="InterPro" id="IPR002305">
    <property type="entry name" value="aa-tRNA-synth_Ic"/>
</dbReference>
<evidence type="ECO:0000313" key="16">
    <source>
        <dbReference type="Proteomes" id="UP001445335"/>
    </source>
</evidence>
<dbReference type="NCBIfam" id="NF006330">
    <property type="entry name" value="PRK08560.1"/>
    <property type="match status" value="1"/>
</dbReference>
<keyword evidence="10 13" id="KW-0030">Aminoacyl-tRNA synthetase</keyword>
<dbReference type="FunFam" id="3.40.50.620:FF:000085">
    <property type="entry name" value="Tyrosine--tRNA ligase 1 cytoplasmic"/>
    <property type="match status" value="1"/>
</dbReference>
<protein>
    <recommendedName>
        <fullName evidence="4">tyrosine--tRNA ligase</fullName>
        <ecNumber evidence="4">6.1.1.1</ecNumber>
    </recommendedName>
    <alternativeName>
        <fullName evidence="11">Tyrosyl-tRNA synthetase</fullName>
    </alternativeName>
</protein>
<evidence type="ECO:0000313" key="15">
    <source>
        <dbReference type="EMBL" id="KAK9826428.1"/>
    </source>
</evidence>
<dbReference type="InterPro" id="IPR050489">
    <property type="entry name" value="Tyr-tRNA_synthase"/>
</dbReference>
<evidence type="ECO:0000256" key="8">
    <source>
        <dbReference type="ARBA" id="ARBA00022840"/>
    </source>
</evidence>
<evidence type="ECO:0000256" key="4">
    <source>
        <dbReference type="ARBA" id="ARBA00013160"/>
    </source>
</evidence>
<comment type="caution">
    <text evidence="15">The sequence shown here is derived from an EMBL/GenBank/DDBJ whole genome shotgun (WGS) entry which is preliminary data.</text>
</comment>
<evidence type="ECO:0000256" key="2">
    <source>
        <dbReference type="ARBA" id="ARBA00004514"/>
    </source>
</evidence>
<keyword evidence="16" id="KW-1185">Reference proteome</keyword>
<reference evidence="15 16" key="1">
    <citation type="journal article" date="2024" name="Nat. Commun.">
        <title>Phylogenomics reveals the evolutionary origins of lichenization in chlorophyte algae.</title>
        <authorList>
            <person name="Puginier C."/>
            <person name="Libourel C."/>
            <person name="Otte J."/>
            <person name="Skaloud P."/>
            <person name="Haon M."/>
            <person name="Grisel S."/>
            <person name="Petersen M."/>
            <person name="Berrin J.G."/>
            <person name="Delaux P.M."/>
            <person name="Dal Grande F."/>
            <person name="Keller J."/>
        </authorList>
    </citation>
    <scope>NUCLEOTIDE SEQUENCE [LARGE SCALE GENOMIC DNA]</scope>
    <source>
        <strain evidence="15 16">SAG 245.80</strain>
    </source>
</reference>
<comment type="catalytic activity">
    <reaction evidence="12">
        <text>tRNA(Tyr) + L-tyrosine + ATP = L-tyrosyl-tRNA(Tyr) + AMP + diphosphate + H(+)</text>
        <dbReference type="Rhea" id="RHEA:10220"/>
        <dbReference type="Rhea" id="RHEA-COMP:9706"/>
        <dbReference type="Rhea" id="RHEA-COMP:9707"/>
        <dbReference type="ChEBI" id="CHEBI:15378"/>
        <dbReference type="ChEBI" id="CHEBI:30616"/>
        <dbReference type="ChEBI" id="CHEBI:33019"/>
        <dbReference type="ChEBI" id="CHEBI:58315"/>
        <dbReference type="ChEBI" id="CHEBI:78442"/>
        <dbReference type="ChEBI" id="CHEBI:78536"/>
        <dbReference type="ChEBI" id="CHEBI:456215"/>
        <dbReference type="EC" id="6.1.1.1"/>
    </reaction>
</comment>
<evidence type="ECO:0000256" key="1">
    <source>
        <dbReference type="ARBA" id="ARBA00002025"/>
    </source>
</evidence>
<dbReference type="SUPFAM" id="SSF52374">
    <property type="entry name" value="Nucleotidylyl transferase"/>
    <property type="match status" value="1"/>
</dbReference>
<evidence type="ECO:0000256" key="10">
    <source>
        <dbReference type="ARBA" id="ARBA00023146"/>
    </source>
</evidence>
<dbReference type="GO" id="GO:0006437">
    <property type="term" value="P:tyrosyl-tRNA aminoacylation"/>
    <property type="evidence" value="ECO:0007669"/>
    <property type="project" value="TreeGrafter"/>
</dbReference>
<dbReference type="Proteomes" id="UP001445335">
    <property type="component" value="Unassembled WGS sequence"/>
</dbReference>
<dbReference type="InterPro" id="IPR023617">
    <property type="entry name" value="Tyr-tRNA-ligase_arc/euk-type"/>
</dbReference>
<evidence type="ECO:0000256" key="5">
    <source>
        <dbReference type="ARBA" id="ARBA00022490"/>
    </source>
</evidence>
<evidence type="ECO:0000256" key="13">
    <source>
        <dbReference type="RuleBase" id="RU363036"/>
    </source>
</evidence>
<dbReference type="PROSITE" id="PS50276">
    <property type="entry name" value="PANCREATIC_HORMONE_2"/>
    <property type="match status" value="1"/>
</dbReference>
<keyword evidence="6 13" id="KW-0436">Ligase</keyword>
<dbReference type="GO" id="GO:0004831">
    <property type="term" value="F:tyrosine-tRNA ligase activity"/>
    <property type="evidence" value="ECO:0007669"/>
    <property type="project" value="UniProtKB-EC"/>
</dbReference>
<dbReference type="EMBL" id="JALJOU010000065">
    <property type="protein sequence ID" value="KAK9826428.1"/>
    <property type="molecule type" value="Genomic_DNA"/>
</dbReference>